<dbReference type="eggNOG" id="COG3468">
    <property type="taxonomic scope" value="Bacteria"/>
</dbReference>
<dbReference type="InterPro" id="IPR005546">
    <property type="entry name" value="Autotransporte_beta"/>
</dbReference>
<feature type="region of interest" description="Disordered" evidence="1">
    <location>
        <begin position="370"/>
        <end position="400"/>
    </location>
</feature>
<comment type="caution">
    <text evidence="3">The sequence shown here is derived from an EMBL/GenBank/DDBJ whole genome shotgun (WGS) entry which is preliminary data.</text>
</comment>
<sequence length="654" mass="69737">MGKDKDGRNVGVWVYGGLNNEYMIGNRNASNNKVYINGGELQAVYGGSAETGGASVSNSVVIDGKDVHVIQNVYGGYTNSSTSKLESNSVTIKNGTIDQSVMGAYAIRGLAQSNSVTIEGGTIGKDVRGGYAEGEGQANGNTVTIRGGTIKGNIYGGKGSSGNINNTVNLDASSLKLQTIYGGDSGWNGFAKTTKGNTLNVRGKNIEAGNIVNFEYINFYLPSDVKAGDTILNLSGKTAGSYSSQNKNTDLARSFLAVTMGAENRNLNVNDKITLITNPYGILYPKEFKNHNKNLQAIAGISTIYEFDLKKDGDDKADSGKNLYAVVTKKVSPLSPNDGSKEKKLVETMQKSTLEPTAGAMAVINQGSETASNMDTSGVTGSSNSNGGMVTGASASNTRQHSGSYVDVKSISFAVGVAKEFKDVITGAFLEFGGGNYDTFNEYSGTFNGREVGDIRGEGKMRYYGTGLLGKVNLPANFYTEATIKIGKIKTDYKTVLPTGVKIGYDASRGYYGGHVGLGKIFEITDFSNIDIYSKVFFTRVGKKQVELNSERILLGKSDSLKAKIGFKFSQDINDGLLWFAGLAYDREFNGKSNGYNLTYSTDIVSPSMKGNTGTAELGLKFKAQKGFETNLKFEGMTGKREGIAAAAEIMYKF</sequence>
<dbReference type="Gene3D" id="2.40.128.130">
    <property type="entry name" value="Autotransporter beta-domain"/>
    <property type="match status" value="1"/>
</dbReference>
<evidence type="ECO:0000313" key="4">
    <source>
        <dbReference type="Proteomes" id="UP000016627"/>
    </source>
</evidence>
<feature type="domain" description="Autotransporter" evidence="2">
    <location>
        <begin position="382"/>
        <end position="654"/>
    </location>
</feature>
<evidence type="ECO:0000259" key="2">
    <source>
        <dbReference type="PROSITE" id="PS51208"/>
    </source>
</evidence>
<dbReference type="EMBL" id="ANNI01000006">
    <property type="protein sequence ID" value="ERJ25783.1"/>
    <property type="molecule type" value="Genomic_DNA"/>
</dbReference>
<dbReference type="Proteomes" id="UP000016627">
    <property type="component" value="Unassembled WGS sequence"/>
</dbReference>
<evidence type="ECO:0000256" key="1">
    <source>
        <dbReference type="SAM" id="MobiDB-lite"/>
    </source>
</evidence>
<dbReference type="SUPFAM" id="SSF103515">
    <property type="entry name" value="Autotransporter"/>
    <property type="match status" value="1"/>
</dbReference>
<feature type="compositionally biased region" description="Low complexity" evidence="1">
    <location>
        <begin position="376"/>
        <end position="392"/>
    </location>
</feature>
<dbReference type="SMART" id="SM00869">
    <property type="entry name" value="Autotransporter"/>
    <property type="match status" value="1"/>
</dbReference>
<dbReference type="PROSITE" id="PS51208">
    <property type="entry name" value="AUTOTRANSPORTER"/>
    <property type="match status" value="1"/>
</dbReference>
<protein>
    <recommendedName>
        <fullName evidence="2">Autotransporter domain-containing protein</fullName>
    </recommendedName>
</protein>
<gene>
    <name evidence="3" type="ORF">ATCC51562_1772</name>
</gene>
<organism evidence="3 4">
    <name type="scientific">Campylobacter concisus ATCC 51562</name>
    <dbReference type="NCBI Taxonomy" id="1242969"/>
    <lineage>
        <taxon>Bacteria</taxon>
        <taxon>Pseudomonadati</taxon>
        <taxon>Campylobacterota</taxon>
        <taxon>Epsilonproteobacteria</taxon>
        <taxon>Campylobacterales</taxon>
        <taxon>Campylobacteraceae</taxon>
        <taxon>Campylobacter</taxon>
    </lineage>
</organism>
<dbReference type="InterPro" id="IPR036709">
    <property type="entry name" value="Autotransporte_beta_dom_sf"/>
</dbReference>
<accession>U2GIH3</accession>
<reference evidence="3 4" key="1">
    <citation type="journal article" date="2013" name="BMC Genomics">
        <title>Comparative genomics of Campylobacter concisus isolates reveals genetic diversity and provides insights into disease association.</title>
        <authorList>
            <person name="Deshpande N.P."/>
            <person name="Kaakoush N.O."/>
            <person name="Wilkins M.R."/>
            <person name="Mitchell H.M."/>
        </authorList>
    </citation>
    <scope>NUCLEOTIDE SEQUENCE [LARGE SCALE GENOMIC DNA]</scope>
    <source>
        <strain evidence="3 4">ATCC 51562</strain>
    </source>
</reference>
<dbReference type="AlphaFoldDB" id="U2GIH3"/>
<dbReference type="PATRIC" id="fig|1242969.3.peg.1143"/>
<name>U2GIH3_9BACT</name>
<evidence type="ECO:0000313" key="3">
    <source>
        <dbReference type="EMBL" id="ERJ25783.1"/>
    </source>
</evidence>
<proteinExistence type="predicted"/>